<reference evidence="2 3" key="1">
    <citation type="journal article" date="2022" name="Nat. Genet.">
        <title>Improved pea reference genome and pan-genome highlight genomic features and evolutionary characteristics.</title>
        <authorList>
            <person name="Yang T."/>
            <person name="Liu R."/>
            <person name="Luo Y."/>
            <person name="Hu S."/>
            <person name="Wang D."/>
            <person name="Wang C."/>
            <person name="Pandey M.K."/>
            <person name="Ge S."/>
            <person name="Xu Q."/>
            <person name="Li N."/>
            <person name="Li G."/>
            <person name="Huang Y."/>
            <person name="Saxena R.K."/>
            <person name="Ji Y."/>
            <person name="Li M."/>
            <person name="Yan X."/>
            <person name="He Y."/>
            <person name="Liu Y."/>
            <person name="Wang X."/>
            <person name="Xiang C."/>
            <person name="Varshney R.K."/>
            <person name="Ding H."/>
            <person name="Gao S."/>
            <person name="Zong X."/>
        </authorList>
    </citation>
    <scope>NUCLEOTIDE SEQUENCE [LARGE SCALE GENOMIC DNA]</scope>
    <source>
        <strain evidence="2 3">cv. Zhongwan 6</strain>
    </source>
</reference>
<keyword evidence="3" id="KW-1185">Reference proteome</keyword>
<protein>
    <submittedName>
        <fullName evidence="2">Uncharacterized protein</fullName>
    </submittedName>
</protein>
<feature type="compositionally biased region" description="Low complexity" evidence="1">
    <location>
        <begin position="57"/>
        <end position="69"/>
    </location>
</feature>
<evidence type="ECO:0000256" key="1">
    <source>
        <dbReference type="SAM" id="MobiDB-lite"/>
    </source>
</evidence>
<proteinExistence type="predicted"/>
<evidence type="ECO:0000313" key="2">
    <source>
        <dbReference type="EMBL" id="KAI5416033.1"/>
    </source>
</evidence>
<dbReference type="AlphaFoldDB" id="A0A9D5ANZ7"/>
<dbReference type="EMBL" id="JAMSHJ010000004">
    <property type="protein sequence ID" value="KAI5416033.1"/>
    <property type="molecule type" value="Genomic_DNA"/>
</dbReference>
<feature type="region of interest" description="Disordered" evidence="1">
    <location>
        <begin position="55"/>
        <end position="86"/>
    </location>
</feature>
<organism evidence="2 3">
    <name type="scientific">Pisum sativum</name>
    <name type="common">Garden pea</name>
    <name type="synonym">Lathyrus oleraceus</name>
    <dbReference type="NCBI Taxonomy" id="3888"/>
    <lineage>
        <taxon>Eukaryota</taxon>
        <taxon>Viridiplantae</taxon>
        <taxon>Streptophyta</taxon>
        <taxon>Embryophyta</taxon>
        <taxon>Tracheophyta</taxon>
        <taxon>Spermatophyta</taxon>
        <taxon>Magnoliopsida</taxon>
        <taxon>eudicotyledons</taxon>
        <taxon>Gunneridae</taxon>
        <taxon>Pentapetalae</taxon>
        <taxon>rosids</taxon>
        <taxon>fabids</taxon>
        <taxon>Fabales</taxon>
        <taxon>Fabaceae</taxon>
        <taxon>Papilionoideae</taxon>
        <taxon>50 kb inversion clade</taxon>
        <taxon>NPAAA clade</taxon>
        <taxon>Hologalegina</taxon>
        <taxon>IRL clade</taxon>
        <taxon>Fabeae</taxon>
        <taxon>Lathyrus</taxon>
    </lineage>
</organism>
<name>A0A9D5ANZ7_PEA</name>
<dbReference type="Gramene" id="Psat04G0117700-T1">
    <property type="protein sequence ID" value="KAI5416033.1"/>
    <property type="gene ID" value="KIW84_041177"/>
</dbReference>
<gene>
    <name evidence="2" type="ORF">KIW84_041177</name>
</gene>
<evidence type="ECO:0000313" key="3">
    <source>
        <dbReference type="Proteomes" id="UP001058974"/>
    </source>
</evidence>
<accession>A0A9D5ANZ7</accession>
<sequence>QFSLRQCLEALHRTKKMLPGVECARKRRLHQSRGREGERVDSTTRRSFCLYTRNLQSTSSSSKPSLPERSMLKQKHTSIDEKLGGSAIEAKQRLDEKFTTGMKSGKKQQKRKSIFHGLFQQFKYLVEESQIGKSM</sequence>
<dbReference type="Proteomes" id="UP001058974">
    <property type="component" value="Chromosome 4"/>
</dbReference>
<comment type="caution">
    <text evidence="2">The sequence shown here is derived from an EMBL/GenBank/DDBJ whole genome shotgun (WGS) entry which is preliminary data.</text>
</comment>
<feature type="non-terminal residue" evidence="2">
    <location>
        <position position="1"/>
    </location>
</feature>